<comment type="caution">
    <text evidence="2">The sequence shown here is derived from an EMBL/GenBank/DDBJ whole genome shotgun (WGS) entry which is preliminary data.</text>
</comment>
<dbReference type="AlphaFoldDB" id="A0A420J5D3"/>
<dbReference type="GO" id="GO:0005524">
    <property type="term" value="F:ATP binding"/>
    <property type="evidence" value="ECO:0007669"/>
    <property type="project" value="InterPro"/>
</dbReference>
<dbReference type="InterPro" id="IPR014023">
    <property type="entry name" value="Mononeg_RNA_pol_cat"/>
</dbReference>
<protein>
    <recommendedName>
        <fullName evidence="1">RdRp catalytic domain-containing protein</fullName>
    </recommendedName>
</protein>
<reference evidence="2 3" key="1">
    <citation type="journal article" date="2018" name="BMC Genomics">
        <title>Comparative genome analyses reveal sequence features reflecting distinct modes of host-adaptation between dicot and monocot powdery mildew.</title>
        <authorList>
            <person name="Wu Y."/>
            <person name="Ma X."/>
            <person name="Pan Z."/>
            <person name="Kale S.D."/>
            <person name="Song Y."/>
            <person name="King H."/>
            <person name="Zhang Q."/>
            <person name="Presley C."/>
            <person name="Deng X."/>
            <person name="Wei C.I."/>
            <person name="Xiao S."/>
        </authorList>
    </citation>
    <scope>NUCLEOTIDE SEQUENCE [LARGE SCALE GENOMIC DNA]</scope>
    <source>
        <strain evidence="2">UMSG1</strain>
    </source>
</reference>
<proteinExistence type="predicted"/>
<accession>A0A420J5D3</accession>
<evidence type="ECO:0000313" key="3">
    <source>
        <dbReference type="Proteomes" id="UP000285326"/>
    </source>
</evidence>
<dbReference type="GO" id="GO:0004482">
    <property type="term" value="F:mRNA 5'-cap (guanine-N7-)-methyltransferase activity"/>
    <property type="evidence" value="ECO:0007669"/>
    <property type="project" value="InterPro"/>
</dbReference>
<evidence type="ECO:0000259" key="1">
    <source>
        <dbReference type="Pfam" id="PF00946"/>
    </source>
</evidence>
<name>A0A420J5D3_9PEZI</name>
<gene>
    <name evidence="2" type="ORF">GcM1_176013</name>
</gene>
<dbReference type="Proteomes" id="UP000285326">
    <property type="component" value="Unassembled WGS sequence"/>
</dbReference>
<feature type="domain" description="RdRp catalytic" evidence="1">
    <location>
        <begin position="31"/>
        <end position="149"/>
    </location>
</feature>
<evidence type="ECO:0000313" key="2">
    <source>
        <dbReference type="EMBL" id="RKF81994.1"/>
    </source>
</evidence>
<dbReference type="EMBL" id="MCBS01017620">
    <property type="protein sequence ID" value="RKF81994.1"/>
    <property type="molecule type" value="Genomic_DNA"/>
</dbReference>
<sequence>MLKDPSILYRQYLNKANLFADYVNKLACNRAQGSRNIITSTIKDHNLIGDQYCCVLLESSTNIARILPCEGVLMLKDLCLARANFFDGIRIIYPHIEEQQPHILEILDWCEVCLVNNGNAGYEILKGVESITKAYLIDREDPIFTGDGALQRLTRALRKKKLNLDPNIFDYPSDRLIEILQKL</sequence>
<dbReference type="Pfam" id="PF00946">
    <property type="entry name" value="Mononeg_RNA_pol"/>
    <property type="match status" value="1"/>
</dbReference>
<dbReference type="GO" id="GO:0003968">
    <property type="term" value="F:RNA-directed RNA polymerase activity"/>
    <property type="evidence" value="ECO:0007669"/>
    <property type="project" value="InterPro"/>
</dbReference>
<organism evidence="2 3">
    <name type="scientific">Golovinomyces cichoracearum</name>
    <dbReference type="NCBI Taxonomy" id="62708"/>
    <lineage>
        <taxon>Eukaryota</taxon>
        <taxon>Fungi</taxon>
        <taxon>Dikarya</taxon>
        <taxon>Ascomycota</taxon>
        <taxon>Pezizomycotina</taxon>
        <taxon>Leotiomycetes</taxon>
        <taxon>Erysiphales</taxon>
        <taxon>Erysiphaceae</taxon>
        <taxon>Golovinomyces</taxon>
    </lineage>
</organism>